<evidence type="ECO:0000313" key="3">
    <source>
        <dbReference type="Proteomes" id="UP000602284"/>
    </source>
</evidence>
<dbReference type="Pfam" id="PF00723">
    <property type="entry name" value="Glyco_hydro_15"/>
    <property type="match status" value="1"/>
</dbReference>
<feature type="domain" description="GH15-like" evidence="1">
    <location>
        <begin position="11"/>
        <end position="280"/>
    </location>
</feature>
<dbReference type="Gene3D" id="1.50.10.10">
    <property type="match status" value="1"/>
</dbReference>
<dbReference type="PANTHER" id="PTHR31616">
    <property type="entry name" value="TREHALASE"/>
    <property type="match status" value="1"/>
</dbReference>
<dbReference type="EMBL" id="JAEQNB010000008">
    <property type="protein sequence ID" value="MBL0388988.1"/>
    <property type="molecule type" value="Genomic_DNA"/>
</dbReference>
<organism evidence="2 3">
    <name type="scientific">Tumebacillus amylolyticus</name>
    <dbReference type="NCBI Taxonomy" id="2801339"/>
    <lineage>
        <taxon>Bacteria</taxon>
        <taxon>Bacillati</taxon>
        <taxon>Bacillota</taxon>
        <taxon>Bacilli</taxon>
        <taxon>Bacillales</taxon>
        <taxon>Alicyclobacillaceae</taxon>
        <taxon>Tumebacillus</taxon>
    </lineage>
</organism>
<dbReference type="Proteomes" id="UP000602284">
    <property type="component" value="Unassembled WGS sequence"/>
</dbReference>
<dbReference type="InterPro" id="IPR011613">
    <property type="entry name" value="GH15-like"/>
</dbReference>
<evidence type="ECO:0000313" key="2">
    <source>
        <dbReference type="EMBL" id="MBL0388988.1"/>
    </source>
</evidence>
<name>A0ABS1JFB8_9BACL</name>
<dbReference type="GO" id="GO:0016787">
    <property type="term" value="F:hydrolase activity"/>
    <property type="evidence" value="ECO:0007669"/>
    <property type="project" value="UniProtKB-KW"/>
</dbReference>
<accession>A0ABS1JFB8</accession>
<dbReference type="PANTHER" id="PTHR31616:SF0">
    <property type="entry name" value="GLUCAN 1,4-ALPHA-GLUCOSIDASE"/>
    <property type="match status" value="1"/>
</dbReference>
<dbReference type="SUPFAM" id="SSF48208">
    <property type="entry name" value="Six-hairpin glycosidases"/>
    <property type="match status" value="1"/>
</dbReference>
<sequence length="348" mass="39094">MFGHSVDVMRRGQAASGAFLGSPSFATYRYAWLRDGTFVAYAMDVAGAHREAAAFYKWVHAAVLRHRGKVESLLAKKKSGAVPGPDFFLHTRYTVDGHEGVEPWGNHQLDGYGAYLWGVAEHVKRSGDAGFWEEVRESVELVTEYLAEFWQGPCFDCWEEAGKEVHPSTLAAVYGGLKAVRYAGIDELREYIERHACVDGRFSKSIGNSAVDANLLWLAVPFGMFDVHDPRMVSTVEAIERELVTNGGGVHRYPEDSFYGGGEWVLLSAWLGWYYARAGNFVRARELLSWIEQQADANGDLPEQVPHGLLFPEKYGEWVERWGLPAKPLLWSHAMYVVLHKELQAHGR</sequence>
<comment type="caution">
    <text evidence="2">The sequence shown here is derived from an EMBL/GenBank/DDBJ whole genome shotgun (WGS) entry which is preliminary data.</text>
</comment>
<dbReference type="RefSeq" id="WP_201637993.1">
    <property type="nucleotide sequence ID" value="NZ_JAEQNB010000008.1"/>
</dbReference>
<gene>
    <name evidence="2" type="ORF">JJB07_20540</name>
</gene>
<dbReference type="InterPro" id="IPR012341">
    <property type="entry name" value="6hp_glycosidase-like_sf"/>
</dbReference>
<protein>
    <submittedName>
        <fullName evidence="2">Glycoside hydrolase family 15 protein</fullName>
    </submittedName>
</protein>
<evidence type="ECO:0000259" key="1">
    <source>
        <dbReference type="Pfam" id="PF00723"/>
    </source>
</evidence>
<keyword evidence="3" id="KW-1185">Reference proteome</keyword>
<dbReference type="InterPro" id="IPR008928">
    <property type="entry name" value="6-hairpin_glycosidase_sf"/>
</dbReference>
<keyword evidence="2" id="KW-0378">Hydrolase</keyword>
<proteinExistence type="predicted"/>
<reference evidence="2 3" key="1">
    <citation type="submission" date="2021-01" db="EMBL/GenBank/DDBJ databases">
        <title>Tumebacillus sp. strain ITR2 16S ribosomal RNA gene Genome sequencing and assembly.</title>
        <authorList>
            <person name="Kang M."/>
        </authorList>
    </citation>
    <scope>NUCLEOTIDE SEQUENCE [LARGE SCALE GENOMIC DNA]</scope>
    <source>
        <strain evidence="2 3">ITR2</strain>
    </source>
</reference>